<keyword evidence="1" id="KW-0862">Zinc</keyword>
<dbReference type="PROSITE" id="PS50878">
    <property type="entry name" value="RT_POL"/>
    <property type="match status" value="1"/>
</dbReference>
<dbReference type="InterPro" id="IPR005135">
    <property type="entry name" value="Endo/exonuclease/phosphatase"/>
</dbReference>
<dbReference type="CDD" id="cd01650">
    <property type="entry name" value="RT_nLTR_like"/>
    <property type="match status" value="1"/>
</dbReference>
<feature type="domain" description="Reverse transcriptase" evidence="4">
    <location>
        <begin position="923"/>
        <end position="1222"/>
    </location>
</feature>
<dbReference type="SUPFAM" id="SSF56672">
    <property type="entry name" value="DNA/RNA polymerases"/>
    <property type="match status" value="1"/>
</dbReference>
<dbReference type="Pfam" id="PF13966">
    <property type="entry name" value="zf-RVT"/>
    <property type="match status" value="1"/>
</dbReference>
<keyword evidence="1" id="KW-0479">Metal-binding</keyword>
<dbReference type="InterPro" id="IPR043502">
    <property type="entry name" value="DNA/RNA_pol_sf"/>
</dbReference>
<gene>
    <name evidence="5" type="ORF">O0I10_009643</name>
</gene>
<evidence type="ECO:0000259" key="3">
    <source>
        <dbReference type="PROSITE" id="PS50158"/>
    </source>
</evidence>
<feature type="compositionally biased region" description="Basic and acidic residues" evidence="2">
    <location>
        <begin position="293"/>
        <end position="310"/>
    </location>
</feature>
<dbReference type="InterPro" id="IPR036875">
    <property type="entry name" value="Znf_CCHC_sf"/>
</dbReference>
<keyword evidence="1" id="KW-0863">Zinc-finger</keyword>
<dbReference type="Gene3D" id="4.10.60.10">
    <property type="entry name" value="Zinc finger, CCHC-type"/>
    <property type="match status" value="1"/>
</dbReference>
<name>A0AAD7UXZ6_9FUNG</name>
<dbReference type="EMBL" id="JARTCD010000057">
    <property type="protein sequence ID" value="KAJ8654752.1"/>
    <property type="molecule type" value="Genomic_DNA"/>
</dbReference>
<dbReference type="PROSITE" id="PS50158">
    <property type="entry name" value="ZF_CCHC"/>
    <property type="match status" value="1"/>
</dbReference>
<dbReference type="SUPFAM" id="SSF57756">
    <property type="entry name" value="Retrovirus zinc finger-like domains"/>
    <property type="match status" value="1"/>
</dbReference>
<accession>A0AAD7UXZ6</accession>
<evidence type="ECO:0000313" key="5">
    <source>
        <dbReference type="EMBL" id="KAJ8654752.1"/>
    </source>
</evidence>
<evidence type="ECO:0008006" key="7">
    <source>
        <dbReference type="Google" id="ProtNLM"/>
    </source>
</evidence>
<dbReference type="InterPro" id="IPR000477">
    <property type="entry name" value="RT_dom"/>
</dbReference>
<dbReference type="InterPro" id="IPR026960">
    <property type="entry name" value="RVT-Znf"/>
</dbReference>
<dbReference type="InterPro" id="IPR001878">
    <property type="entry name" value="Znf_CCHC"/>
</dbReference>
<dbReference type="PANTHER" id="PTHR19446">
    <property type="entry name" value="REVERSE TRANSCRIPTASES"/>
    <property type="match status" value="1"/>
</dbReference>
<dbReference type="GO" id="GO:0003676">
    <property type="term" value="F:nucleic acid binding"/>
    <property type="evidence" value="ECO:0007669"/>
    <property type="project" value="InterPro"/>
</dbReference>
<dbReference type="Gene3D" id="3.60.10.10">
    <property type="entry name" value="Endonuclease/exonuclease/phosphatase"/>
    <property type="match status" value="1"/>
</dbReference>
<evidence type="ECO:0000259" key="4">
    <source>
        <dbReference type="PROSITE" id="PS50878"/>
    </source>
</evidence>
<proteinExistence type="predicted"/>
<feature type="region of interest" description="Disordered" evidence="2">
    <location>
        <begin position="388"/>
        <end position="423"/>
    </location>
</feature>
<dbReference type="Pfam" id="PF00078">
    <property type="entry name" value="RVT_1"/>
    <property type="match status" value="1"/>
</dbReference>
<dbReference type="GO" id="GO:0008270">
    <property type="term" value="F:zinc ion binding"/>
    <property type="evidence" value="ECO:0007669"/>
    <property type="project" value="UniProtKB-KW"/>
</dbReference>
<evidence type="ECO:0000313" key="6">
    <source>
        <dbReference type="Proteomes" id="UP001234581"/>
    </source>
</evidence>
<dbReference type="Pfam" id="PF03372">
    <property type="entry name" value="Exo_endo_phos"/>
    <property type="match status" value="1"/>
</dbReference>
<dbReference type="Proteomes" id="UP001234581">
    <property type="component" value="Unassembled WGS sequence"/>
</dbReference>
<dbReference type="SMART" id="SM00343">
    <property type="entry name" value="ZnF_C2HC"/>
    <property type="match status" value="2"/>
</dbReference>
<evidence type="ECO:0000256" key="1">
    <source>
        <dbReference type="PROSITE-ProRule" id="PRU00047"/>
    </source>
</evidence>
<sequence length="1722" mass="197043">MTTTGTLQWSQVVAKGAGMKVITPSRAPRDGTMTSDILYEHSEFTRQQLSRKAAALVKQALTPQSVLFSLPHLAFERRSKAYAEIESQIGEVQGFRHISAYDVRSRRDMLIEAKFVNPDHATKAIEEGITVNEVIYKASPTVSGSENPLIRVQLSLLHIDSDQAIRDGLLSSLRYYGKVYQIRRILYDGYFEGQLTVTIDPSEGYEDSKGEHHEAQPLQRMLYLETWDTFAPASFKGAAPVCYYCRQAGHIRNNCPELARRVCFECGVAGHTRKFCKAKVTDTQAIDLYEQAKSQKTEQETQRPVKDVDQTTKATSEPVISDTEDQKGVNDDLSDTEATIDEEVEKEDEDIEMDEVPKKSRLDDVDPEFSINSSKHAPYDKATRMKLDEEEPAEEVHLVTATRTSTGKRSILKNKQPSMSPRVGQNFDLELDPVVPSPPPTSDIAQHTPTTQRSFIYDLRTSHDLDILCLQETATNFSHPHITEEQVHSFTTSMFPNRSSIITKHAAIVCLRQDLTLANAIVSMDERIIVASVLDPQQHLVCNIINTYIPATRTARPDFLRSFLSLPFIQEVDGGPWFLLGDFNLHLHDPTVTGSPAIQPWYDWIRTHFDNCMPAGLPPTFQRGDSRSTIDYIFGHHSMMTRVTNANQHFLPTSLTDHCLLTIDLLPVRQDFGRGSWRFNPSMLYDEKFVTLLDHNVASFFETIDSTPDVTPQEQWESLKRLLKYTAQRQSRGSTAHRRTRIAKLQAERQQLLVNPTNKDLATIEQQIDTLIQHDTRQTMLRSATRWHEQGERNNKYFFRVIRERQAQHTITALKGSDFDGVLTDIHDIIKETRKFYSQLYTPEDVDLSAMDSLLQNIPSTVTLSAEDSKELIALPHPEDILDLVDHAPAGKSPGLDGIPFEVYKHLVPRSPRLRHLLLTIIRQAMEGIFPPSWSHTRMVLLFKKGDPELLRNWRPLSLINTDAKLFTKLLANRFNQVLPKLINPYQTGFMPHRLISDNGWINQVIMHNQSTACKMDPTVAVFLDQEKAYDRVHPEYLRRVMAHFGFPPSIIQSLSCLFFNTQVHVSINGHLGKPFTQSRGLRQGDPLSPLLFNIVFEPLLRSILASPLSGVSLASIPSRSSTRATPHPLRNILPAPPAIKLLSYADDLEVFLSHTGEWPILMDLLQRYGAASNAKVNLSKTILMSLSGTAHTDWQPIAQTYGAQWHDATSTDAVRYLGYPLYHTANQLASFLDSLKLKLLRHANILKERRLSLRGASTVANSLLLSRLWHVLRVTPMPHEWLLDMKSIVLSFIAPFWPKPAWATLCLPRRYGGVGVVDIIDQSQALHLIYLQRMCDSPRPSDFITPWIVRYYQLLTGHSSLLPWFLFPSQVHQCLKLAPHMAHLGKVLCRLPQLTPSSSWSARWFLDVPLRFFKFPTSGSPPKTLSLQHLLSDLVHWDLRQQQLFFSPTAPSRKAIRQIRSSFDPTLAPCIISVKGHDSTQLRLHFPTHTSPPDMITYQPVFYTLPTLTHWEFHFSPTKRRNVPYLSLSELRLYWHPYWQHINDDTSRPTESVPRSLTYPQSFWRRFWRLSLPHKALTPWWRLLQHCIATQQKRHRFQLQHVDDSVCPLCKIEEEDIKHMFVSCSTKRPFWRAALQYLQLDPIFPTQDLVWQALTTFLSRRNRPLCDNVLRRLGCIVAVLWQHHWRCRIDDQAWITATVLDTLQSDLLYSSFVPPTPFSDQ</sequence>
<dbReference type="Pfam" id="PF00098">
    <property type="entry name" value="zf-CCHC"/>
    <property type="match status" value="1"/>
</dbReference>
<feature type="compositionally biased region" description="Polar residues" evidence="2">
    <location>
        <begin position="401"/>
        <end position="419"/>
    </location>
</feature>
<comment type="caution">
    <text evidence="5">The sequence shown here is derived from an EMBL/GenBank/DDBJ whole genome shotgun (WGS) entry which is preliminary data.</text>
</comment>
<dbReference type="SUPFAM" id="SSF56219">
    <property type="entry name" value="DNase I-like"/>
    <property type="match status" value="1"/>
</dbReference>
<evidence type="ECO:0000256" key="2">
    <source>
        <dbReference type="SAM" id="MobiDB-lite"/>
    </source>
</evidence>
<feature type="region of interest" description="Disordered" evidence="2">
    <location>
        <begin position="293"/>
        <end position="354"/>
    </location>
</feature>
<dbReference type="GO" id="GO:0003824">
    <property type="term" value="F:catalytic activity"/>
    <property type="evidence" value="ECO:0007669"/>
    <property type="project" value="InterPro"/>
</dbReference>
<dbReference type="GeneID" id="83217048"/>
<reference evidence="5 6" key="1">
    <citation type="submission" date="2023-03" db="EMBL/GenBank/DDBJ databases">
        <title>Genome sequence of Lichtheimia ornata CBS 291.66.</title>
        <authorList>
            <person name="Mohabir J.T."/>
            <person name="Shea T.P."/>
            <person name="Kurbessoian T."/>
            <person name="Berby B."/>
            <person name="Fontaine J."/>
            <person name="Livny J."/>
            <person name="Gnirke A."/>
            <person name="Stajich J.E."/>
            <person name="Cuomo C.A."/>
        </authorList>
    </citation>
    <scope>NUCLEOTIDE SEQUENCE [LARGE SCALE GENOMIC DNA]</scope>
    <source>
        <strain evidence="5">CBS 291.66</strain>
    </source>
</reference>
<dbReference type="RefSeq" id="XP_058339666.1">
    <property type="nucleotide sequence ID" value="XM_058489630.1"/>
</dbReference>
<keyword evidence="6" id="KW-1185">Reference proteome</keyword>
<protein>
    <recommendedName>
        <fullName evidence="7">Reverse transcriptase</fullName>
    </recommendedName>
</protein>
<feature type="compositionally biased region" description="Acidic residues" evidence="2">
    <location>
        <begin position="332"/>
        <end position="354"/>
    </location>
</feature>
<dbReference type="InterPro" id="IPR036691">
    <property type="entry name" value="Endo/exonu/phosph_ase_sf"/>
</dbReference>
<feature type="domain" description="CCHC-type" evidence="3">
    <location>
        <begin position="242"/>
        <end position="257"/>
    </location>
</feature>
<organism evidence="5 6">
    <name type="scientific">Lichtheimia ornata</name>
    <dbReference type="NCBI Taxonomy" id="688661"/>
    <lineage>
        <taxon>Eukaryota</taxon>
        <taxon>Fungi</taxon>
        <taxon>Fungi incertae sedis</taxon>
        <taxon>Mucoromycota</taxon>
        <taxon>Mucoromycotina</taxon>
        <taxon>Mucoromycetes</taxon>
        <taxon>Mucorales</taxon>
        <taxon>Lichtheimiaceae</taxon>
        <taxon>Lichtheimia</taxon>
    </lineage>
</organism>